<evidence type="ECO:0000256" key="1">
    <source>
        <dbReference type="ARBA" id="ARBA00010641"/>
    </source>
</evidence>
<feature type="domain" description="RNA polymerase sigma-70 region 2" evidence="5">
    <location>
        <begin position="69"/>
        <end position="133"/>
    </location>
</feature>
<accession>A0ABV4HF86</accession>
<dbReference type="InterPro" id="IPR036388">
    <property type="entry name" value="WH-like_DNA-bd_sf"/>
</dbReference>
<reference evidence="7 8" key="1">
    <citation type="submission" date="2024-06" db="EMBL/GenBank/DDBJ databases">
        <title>Soil Sphingobacterium thalpophilum.</title>
        <authorList>
            <person name="Yang J."/>
            <person name="Li J."/>
        </authorList>
    </citation>
    <scope>NUCLEOTIDE SEQUENCE [LARGE SCALE GENOMIC DNA]</scope>
    <source>
        <strain evidence="7 8">22g91tb</strain>
    </source>
</reference>
<evidence type="ECO:0000256" key="2">
    <source>
        <dbReference type="ARBA" id="ARBA00023015"/>
    </source>
</evidence>
<evidence type="ECO:0000313" key="7">
    <source>
        <dbReference type="EMBL" id="MEZ0453178.1"/>
    </source>
</evidence>
<dbReference type="InterPro" id="IPR007627">
    <property type="entry name" value="RNA_pol_sigma70_r2"/>
</dbReference>
<dbReference type="PANTHER" id="PTHR43133:SF46">
    <property type="entry name" value="RNA POLYMERASE SIGMA-70 FACTOR ECF SUBFAMILY"/>
    <property type="match status" value="1"/>
</dbReference>
<evidence type="ECO:0000256" key="4">
    <source>
        <dbReference type="ARBA" id="ARBA00023163"/>
    </source>
</evidence>
<dbReference type="InterPro" id="IPR013324">
    <property type="entry name" value="RNA_pol_sigma_r3/r4-like"/>
</dbReference>
<organism evidence="7 8">
    <name type="scientific">Sphingobacterium thalpophilum</name>
    <dbReference type="NCBI Taxonomy" id="259"/>
    <lineage>
        <taxon>Bacteria</taxon>
        <taxon>Pseudomonadati</taxon>
        <taxon>Bacteroidota</taxon>
        <taxon>Sphingobacteriia</taxon>
        <taxon>Sphingobacteriales</taxon>
        <taxon>Sphingobacteriaceae</taxon>
        <taxon>Sphingobacterium</taxon>
    </lineage>
</organism>
<dbReference type="Gene3D" id="1.10.1740.10">
    <property type="match status" value="1"/>
</dbReference>
<dbReference type="InterPro" id="IPR013325">
    <property type="entry name" value="RNA_pol_sigma_r2"/>
</dbReference>
<dbReference type="Proteomes" id="UP001566204">
    <property type="component" value="Unassembled WGS sequence"/>
</dbReference>
<name>A0ABV4HF86_9SPHI</name>
<keyword evidence="3" id="KW-0731">Sigma factor</keyword>
<dbReference type="SUPFAM" id="SSF88659">
    <property type="entry name" value="Sigma3 and sigma4 domains of RNA polymerase sigma factors"/>
    <property type="match status" value="1"/>
</dbReference>
<dbReference type="Gene3D" id="1.10.10.10">
    <property type="entry name" value="Winged helix-like DNA-binding domain superfamily/Winged helix DNA-binding domain"/>
    <property type="match status" value="1"/>
</dbReference>
<keyword evidence="4" id="KW-0804">Transcription</keyword>
<evidence type="ECO:0000256" key="3">
    <source>
        <dbReference type="ARBA" id="ARBA00023082"/>
    </source>
</evidence>
<dbReference type="PANTHER" id="PTHR43133">
    <property type="entry name" value="RNA POLYMERASE ECF-TYPE SIGMA FACTO"/>
    <property type="match status" value="1"/>
</dbReference>
<sequence length="224" mass="25884">MIPAIVRVLLPVKMRYGGASYIGSLQSNCLSNIDGKLILKKLCTVTFGTAMEHIRPIKSSDQKSFNSVYEMYHGQIYGFVLKRTQSDYIAQEVTQLTFIKLWNQREKLNEELSILIQLFGMARQVMIDLLRKEAIRFKHEGQTAATPFTDSLIRSIESKDLLQMMERDIQNMPRMRRKVFELSRKDGLSHKEIAALFSISTKTVEQHITKALLQLKQHLYSIML</sequence>
<dbReference type="SUPFAM" id="SSF88946">
    <property type="entry name" value="Sigma2 domain of RNA polymerase sigma factors"/>
    <property type="match status" value="1"/>
</dbReference>
<feature type="domain" description="RNA polymerase sigma factor 70 region 4 type 2" evidence="6">
    <location>
        <begin position="169"/>
        <end position="215"/>
    </location>
</feature>
<gene>
    <name evidence="7" type="ORF">ABTW24_16405</name>
</gene>
<keyword evidence="8" id="KW-1185">Reference proteome</keyword>
<dbReference type="InterPro" id="IPR013249">
    <property type="entry name" value="RNA_pol_sigma70_r4_t2"/>
</dbReference>
<evidence type="ECO:0000259" key="5">
    <source>
        <dbReference type="Pfam" id="PF04542"/>
    </source>
</evidence>
<comment type="similarity">
    <text evidence="1">Belongs to the sigma-70 factor family. ECF subfamily.</text>
</comment>
<dbReference type="EMBL" id="JBEOQB010000004">
    <property type="protein sequence ID" value="MEZ0453178.1"/>
    <property type="molecule type" value="Genomic_DNA"/>
</dbReference>
<proteinExistence type="inferred from homology"/>
<dbReference type="Pfam" id="PF08281">
    <property type="entry name" value="Sigma70_r4_2"/>
    <property type="match status" value="1"/>
</dbReference>
<evidence type="ECO:0000259" key="6">
    <source>
        <dbReference type="Pfam" id="PF08281"/>
    </source>
</evidence>
<dbReference type="InterPro" id="IPR039425">
    <property type="entry name" value="RNA_pol_sigma-70-like"/>
</dbReference>
<dbReference type="RefSeq" id="WP_370483584.1">
    <property type="nucleotide sequence ID" value="NZ_JBEOQA010000002.1"/>
</dbReference>
<dbReference type="InterPro" id="IPR014284">
    <property type="entry name" value="RNA_pol_sigma-70_dom"/>
</dbReference>
<dbReference type="NCBIfam" id="TIGR02937">
    <property type="entry name" value="sigma70-ECF"/>
    <property type="match status" value="1"/>
</dbReference>
<comment type="caution">
    <text evidence="7">The sequence shown here is derived from an EMBL/GenBank/DDBJ whole genome shotgun (WGS) entry which is preliminary data.</text>
</comment>
<keyword evidence="2" id="KW-0805">Transcription regulation</keyword>
<dbReference type="Pfam" id="PF04542">
    <property type="entry name" value="Sigma70_r2"/>
    <property type="match status" value="1"/>
</dbReference>
<protein>
    <submittedName>
        <fullName evidence="7">Sigma-70 family RNA polymerase sigma factor</fullName>
    </submittedName>
</protein>
<evidence type="ECO:0000313" key="8">
    <source>
        <dbReference type="Proteomes" id="UP001566204"/>
    </source>
</evidence>